<dbReference type="Gene3D" id="3.40.630.30">
    <property type="match status" value="1"/>
</dbReference>
<dbReference type="PATRIC" id="fig|69.6.peg.4406"/>
<evidence type="ECO:0000256" key="2">
    <source>
        <dbReference type="ARBA" id="ARBA00023315"/>
    </source>
</evidence>
<dbReference type="PANTHER" id="PTHR43877:SF2">
    <property type="entry name" value="AMINOALKYLPHOSPHONATE N-ACETYLTRANSFERASE-RELATED"/>
    <property type="match status" value="1"/>
</dbReference>
<dbReference type="Pfam" id="PF00583">
    <property type="entry name" value="Acetyltransf_1"/>
    <property type="match status" value="1"/>
</dbReference>
<dbReference type="EMBL" id="CP013140">
    <property type="protein sequence ID" value="ALN59810.1"/>
    <property type="molecule type" value="Genomic_DNA"/>
</dbReference>
<gene>
    <name evidence="3" type="ORF">GLE_4469</name>
</gene>
<dbReference type="InterPro" id="IPR000182">
    <property type="entry name" value="GNAT_dom"/>
</dbReference>
<keyword evidence="2" id="KW-0012">Acyltransferase</keyword>
<evidence type="ECO:0000313" key="3">
    <source>
        <dbReference type="EMBL" id="ALN59810.1"/>
    </source>
</evidence>
<dbReference type="PROSITE" id="PS51186">
    <property type="entry name" value="GNAT"/>
    <property type="match status" value="1"/>
</dbReference>
<dbReference type="GO" id="GO:0016747">
    <property type="term" value="F:acyltransferase activity, transferring groups other than amino-acyl groups"/>
    <property type="evidence" value="ECO:0007669"/>
    <property type="project" value="InterPro"/>
</dbReference>
<name>A0A0S2DMP3_LYSEN</name>
<evidence type="ECO:0000313" key="4">
    <source>
        <dbReference type="Proteomes" id="UP000061569"/>
    </source>
</evidence>
<dbReference type="AlphaFoldDB" id="A0A0S2DMP3"/>
<sequence>MSRYVTQAAAPEQIGEILALIREHGPNPWNYLPEVELATHLAGIRRGRTQAMIAVADGAIVAVVTFEPSDAFHRYQPAGREIAWQGHVGEAVVHRAHRGQGLGSRLLTAAVARMRAMGLREIYIERHEDNEGSAGMMRKAGFEVIDVYDDPRRRVVGSGRTSVSRLLALD</sequence>
<evidence type="ECO:0000256" key="1">
    <source>
        <dbReference type="ARBA" id="ARBA00022679"/>
    </source>
</evidence>
<dbReference type="CDD" id="cd04301">
    <property type="entry name" value="NAT_SF"/>
    <property type="match status" value="1"/>
</dbReference>
<organism evidence="3 4">
    <name type="scientific">Lysobacter enzymogenes</name>
    <dbReference type="NCBI Taxonomy" id="69"/>
    <lineage>
        <taxon>Bacteria</taxon>
        <taxon>Pseudomonadati</taxon>
        <taxon>Pseudomonadota</taxon>
        <taxon>Gammaproteobacteria</taxon>
        <taxon>Lysobacterales</taxon>
        <taxon>Lysobacteraceae</taxon>
        <taxon>Lysobacter</taxon>
    </lineage>
</organism>
<keyword evidence="1 3" id="KW-0808">Transferase</keyword>
<dbReference type="Proteomes" id="UP000061569">
    <property type="component" value="Chromosome"/>
</dbReference>
<dbReference type="InterPro" id="IPR016181">
    <property type="entry name" value="Acyl_CoA_acyltransferase"/>
</dbReference>
<dbReference type="InterPro" id="IPR050832">
    <property type="entry name" value="Bact_Acetyltransf"/>
</dbReference>
<reference evidence="3 4" key="1">
    <citation type="submission" date="2015-11" db="EMBL/GenBank/DDBJ databases">
        <title>Genome sequences of Lysobacter enzymogenes strain C3 and Lysobacter antibioticus ATCC 29479.</title>
        <authorList>
            <person name="Kobayashi D.Y."/>
        </authorList>
    </citation>
    <scope>NUCLEOTIDE SEQUENCE [LARGE SCALE GENOMIC DNA]</scope>
    <source>
        <strain evidence="3 4">C3</strain>
    </source>
</reference>
<protein>
    <submittedName>
        <fullName evidence="3">Acetyltransferase (GNAT) family</fullName>
    </submittedName>
</protein>
<accession>A0A0S2DMP3</accession>
<dbReference type="SUPFAM" id="SSF55729">
    <property type="entry name" value="Acyl-CoA N-acyltransferases (Nat)"/>
    <property type="match status" value="1"/>
</dbReference>
<dbReference type="PANTHER" id="PTHR43877">
    <property type="entry name" value="AMINOALKYLPHOSPHONATE N-ACETYLTRANSFERASE-RELATED-RELATED"/>
    <property type="match status" value="1"/>
</dbReference>
<dbReference type="OrthoDB" id="6963588at2"/>
<dbReference type="KEGG" id="lez:GLE_4469"/>
<proteinExistence type="predicted"/>
<dbReference type="RefSeq" id="WP_057949078.1">
    <property type="nucleotide sequence ID" value="NZ_CP067396.1"/>
</dbReference>